<feature type="signal peptide" evidence="1">
    <location>
        <begin position="1"/>
        <end position="19"/>
    </location>
</feature>
<evidence type="ECO:0000259" key="2">
    <source>
        <dbReference type="Pfam" id="PF13201"/>
    </source>
</evidence>
<dbReference type="STRING" id="28117.BHV66_00960"/>
<dbReference type="RefSeq" id="WP_278338897.1">
    <property type="nucleotide sequence ID" value="NZ_CAUDCG010000001.1"/>
</dbReference>
<reference evidence="3 4" key="1">
    <citation type="journal article" date="2016" name="Nat. Biotechnol.">
        <title>Measurement of bacterial replication rates in microbial communities.</title>
        <authorList>
            <person name="Brown C.T."/>
            <person name="Olm M.R."/>
            <person name="Thomas B.C."/>
            <person name="Banfield J.F."/>
        </authorList>
    </citation>
    <scope>NUCLEOTIDE SEQUENCE [LARGE SCALE GENOMIC DNA]</scope>
    <source>
        <strain evidence="3">CAG:67_53_122</strain>
    </source>
</reference>
<sequence>MKKILKYISLLAGVAFLTAACSQSDIDGNASEEMGTLRLSVNIGGSRADAYNALDRSIMRVYKIENGEEKLIRKYQPATEAPGDFYLVAGSYRIKVEAGDQSQATFTNKSYYGELDVDIEPQQTVLKEVVCPTTNIGVKVVFDQTILDKMDPGFKAYVSAIDTFSKTEAENGSVPTLKYTENATGYYLLPEDVHNLSWGFYSSSTELGSVSKTGVIPTPESGNLYTLTFKYSKTPNGYLGITVQVDEDGEIHEDPFIFSPQPTIKGDGFDINSVIGFNTDDISFAVSSVQALSGISIKANDETIQVLSDGALLPEAAAKGISYTKTDDNSGKLSLGGTFFSTFAGGIHEVEFTMTDVAQAEGTGKARIATPGLTDLAVYDLWLNTADFQAIVTDPALTNVKVRYRERERLAESPAFGEWKTVTAVAGADYTYTAQAIDFAADRDYEYQLLINDAETGEVHNFSAATGIQLPNAGFETWTNSKTWYPCSADEIGSNGMGTGYTGFWGTGNPGANAAGIVVTEPADDPRPGSTGSKSALLKTQSAFGVIAAGNLFIGAFGGVHNITKGDVYMGRPFTFNARPKAITFWYKGTVGSGDKARFFVCMGKWSSYHKIDTNDQSTFFDPSQESLPEGPIYGHGDWLNDTSQSDWKKIVIPIEYRSDEKPNYLMVTASASYCGDYMEGNKESRMYIDDIEFVY</sequence>
<feature type="domain" description="Putative carbohydrate metabolism" evidence="2">
    <location>
        <begin position="475"/>
        <end position="694"/>
    </location>
</feature>
<dbReference type="InterPro" id="IPR027840">
    <property type="entry name" value="DUF4493"/>
</dbReference>
<name>A0A1Q6FCU5_9BACT</name>
<protein>
    <recommendedName>
        <fullName evidence="2">Putative carbohydrate metabolism domain-containing protein</fullName>
    </recommendedName>
</protein>
<dbReference type="Proteomes" id="UP000187417">
    <property type="component" value="Unassembled WGS sequence"/>
</dbReference>
<evidence type="ECO:0000256" key="1">
    <source>
        <dbReference type="SAM" id="SignalP"/>
    </source>
</evidence>
<keyword evidence="1" id="KW-0732">Signal</keyword>
<dbReference type="InterPro" id="IPR025112">
    <property type="entry name" value="PCMD"/>
</dbReference>
<proteinExistence type="predicted"/>
<feature type="chain" id="PRO_5012818599" description="Putative carbohydrate metabolism domain-containing protein" evidence="1">
    <location>
        <begin position="20"/>
        <end position="696"/>
    </location>
</feature>
<dbReference type="InterPro" id="IPR038653">
    <property type="entry name" value="Put_CMD_sf"/>
</dbReference>
<dbReference type="EMBL" id="MNQH01000001">
    <property type="protein sequence ID" value="OKY96666.1"/>
    <property type="molecule type" value="Genomic_DNA"/>
</dbReference>
<dbReference type="Gene3D" id="2.60.120.890">
    <property type="entry name" value="BT2081, beta-jelly-roll domain"/>
    <property type="match status" value="1"/>
</dbReference>
<comment type="caution">
    <text evidence="3">The sequence shown here is derived from an EMBL/GenBank/DDBJ whole genome shotgun (WGS) entry which is preliminary data.</text>
</comment>
<gene>
    <name evidence="3" type="ORF">BHV66_00960</name>
</gene>
<dbReference type="Pfam" id="PF13201">
    <property type="entry name" value="PCMD"/>
    <property type="match status" value="1"/>
</dbReference>
<evidence type="ECO:0000313" key="4">
    <source>
        <dbReference type="Proteomes" id="UP000187417"/>
    </source>
</evidence>
<dbReference type="PROSITE" id="PS51257">
    <property type="entry name" value="PROKAR_LIPOPROTEIN"/>
    <property type="match status" value="1"/>
</dbReference>
<evidence type="ECO:0000313" key="3">
    <source>
        <dbReference type="EMBL" id="OKY96666.1"/>
    </source>
</evidence>
<dbReference type="AlphaFoldDB" id="A0A1Q6FCU5"/>
<dbReference type="Pfam" id="PF14900">
    <property type="entry name" value="DUF4493"/>
    <property type="match status" value="1"/>
</dbReference>
<organism evidence="3 4">
    <name type="scientific">Alistipes putredinis</name>
    <dbReference type="NCBI Taxonomy" id="28117"/>
    <lineage>
        <taxon>Bacteria</taxon>
        <taxon>Pseudomonadati</taxon>
        <taxon>Bacteroidota</taxon>
        <taxon>Bacteroidia</taxon>
        <taxon>Bacteroidales</taxon>
        <taxon>Rikenellaceae</taxon>
        <taxon>Alistipes</taxon>
    </lineage>
</organism>
<accession>A0A1Q6FCU5</accession>